<organism evidence="3 4">
    <name type="scientific">Idiomarina piscisalsi</name>
    <dbReference type="NCBI Taxonomy" id="1096243"/>
    <lineage>
        <taxon>Bacteria</taxon>
        <taxon>Pseudomonadati</taxon>
        <taxon>Pseudomonadota</taxon>
        <taxon>Gammaproteobacteria</taxon>
        <taxon>Alteromonadales</taxon>
        <taxon>Idiomarinaceae</taxon>
        <taxon>Idiomarina</taxon>
    </lineage>
</organism>
<gene>
    <name evidence="3" type="ORF">CWI73_10780</name>
</gene>
<reference evidence="3 4" key="1">
    <citation type="journal article" date="2011" name="Front. Microbiol.">
        <title>Genomic signatures of strain selection and enhancement in Bacillus atrophaeus var. globigii, a historical biowarfare simulant.</title>
        <authorList>
            <person name="Gibbons H.S."/>
            <person name="Broomall S.M."/>
            <person name="McNew L.A."/>
            <person name="Daligault H."/>
            <person name="Chapman C."/>
            <person name="Bruce D."/>
            <person name="Karavis M."/>
            <person name="Krepps M."/>
            <person name="McGregor P.A."/>
            <person name="Hong C."/>
            <person name="Park K.H."/>
            <person name="Akmal A."/>
            <person name="Feldman A."/>
            <person name="Lin J.S."/>
            <person name="Chang W.E."/>
            <person name="Higgs B.W."/>
            <person name="Demirev P."/>
            <person name="Lindquist J."/>
            <person name="Liem A."/>
            <person name="Fochler E."/>
            <person name="Read T.D."/>
            <person name="Tapia R."/>
            <person name="Johnson S."/>
            <person name="Bishop-Lilly K.A."/>
            <person name="Detter C."/>
            <person name="Han C."/>
            <person name="Sozhamannan S."/>
            <person name="Rosenzweig C.N."/>
            <person name="Skowronski E.W."/>
        </authorList>
    </citation>
    <scope>NUCLEOTIDE SEQUENCE [LARGE SCALE GENOMIC DNA]</scope>
    <source>
        <strain evidence="3 4">TPS4-2</strain>
    </source>
</reference>
<dbReference type="Pfam" id="PF05036">
    <property type="entry name" value="SPOR"/>
    <property type="match status" value="1"/>
</dbReference>
<dbReference type="GO" id="GO:0032153">
    <property type="term" value="C:cell division site"/>
    <property type="evidence" value="ECO:0007669"/>
    <property type="project" value="TreeGrafter"/>
</dbReference>
<feature type="compositionally biased region" description="Basic and acidic residues" evidence="1">
    <location>
        <begin position="86"/>
        <end position="98"/>
    </location>
</feature>
<dbReference type="AlphaFoldDB" id="A0A432YN95"/>
<dbReference type="GO" id="GO:0042834">
    <property type="term" value="F:peptidoglycan binding"/>
    <property type="evidence" value="ECO:0007669"/>
    <property type="project" value="InterPro"/>
</dbReference>
<sequence length="181" mass="19800">MASPLQNRLVGTLILVALAVIIIPEVLDGKKEQPVDPIETIPLKPKSEEALQKPNALSDELVAEPVEEEPQLEDTEVTAESAEPIAEDKRLKAPPREPVEAEIDGKAWVIQLGAFSKEDSVRKLVEQLRDRGYAAYSEKSASGKITRLLVGPDTSEAELQKQLAPLKELTGLDGKIMTYKP</sequence>
<name>A0A432YN95_9GAMM</name>
<dbReference type="GO" id="GO:0030428">
    <property type="term" value="C:cell septum"/>
    <property type="evidence" value="ECO:0007669"/>
    <property type="project" value="TreeGrafter"/>
</dbReference>
<accession>A0A432YN95</accession>
<evidence type="ECO:0000313" key="3">
    <source>
        <dbReference type="EMBL" id="RUO62413.1"/>
    </source>
</evidence>
<feature type="region of interest" description="Disordered" evidence="1">
    <location>
        <begin position="36"/>
        <end position="98"/>
    </location>
</feature>
<dbReference type="PROSITE" id="PS51724">
    <property type="entry name" value="SPOR"/>
    <property type="match status" value="1"/>
</dbReference>
<dbReference type="EMBL" id="PIQA01000012">
    <property type="protein sequence ID" value="RUO62413.1"/>
    <property type="molecule type" value="Genomic_DNA"/>
</dbReference>
<dbReference type="PANTHER" id="PTHR38687">
    <property type="entry name" value="CELL DIVISION PROTEIN DEDD-RELATED"/>
    <property type="match status" value="1"/>
</dbReference>
<dbReference type="Gene3D" id="3.30.70.1070">
    <property type="entry name" value="Sporulation related repeat"/>
    <property type="match status" value="1"/>
</dbReference>
<protein>
    <submittedName>
        <fullName evidence="3">SPOR domain-containing protein</fullName>
    </submittedName>
</protein>
<dbReference type="InterPro" id="IPR052521">
    <property type="entry name" value="Cell_div_SPOR-domain"/>
</dbReference>
<feature type="domain" description="SPOR" evidence="2">
    <location>
        <begin position="102"/>
        <end position="179"/>
    </location>
</feature>
<proteinExistence type="predicted"/>
<feature type="compositionally biased region" description="Acidic residues" evidence="1">
    <location>
        <begin position="61"/>
        <end position="77"/>
    </location>
</feature>
<dbReference type="InterPro" id="IPR036680">
    <property type="entry name" value="SPOR-like_sf"/>
</dbReference>
<dbReference type="InterPro" id="IPR007730">
    <property type="entry name" value="SPOR-like_dom"/>
</dbReference>
<comment type="caution">
    <text evidence="3">The sequence shown here is derived from an EMBL/GenBank/DDBJ whole genome shotgun (WGS) entry which is preliminary data.</text>
</comment>
<dbReference type="Proteomes" id="UP000288361">
    <property type="component" value="Unassembled WGS sequence"/>
</dbReference>
<evidence type="ECO:0000259" key="2">
    <source>
        <dbReference type="PROSITE" id="PS51724"/>
    </source>
</evidence>
<dbReference type="PANTHER" id="PTHR38687:SF1">
    <property type="entry name" value="CELL DIVISION PROTEIN DEDD"/>
    <property type="match status" value="1"/>
</dbReference>
<evidence type="ECO:0000313" key="4">
    <source>
        <dbReference type="Proteomes" id="UP000288361"/>
    </source>
</evidence>
<dbReference type="GO" id="GO:0032506">
    <property type="term" value="P:cytokinetic process"/>
    <property type="evidence" value="ECO:0007669"/>
    <property type="project" value="TreeGrafter"/>
</dbReference>
<dbReference type="SUPFAM" id="SSF110997">
    <property type="entry name" value="Sporulation related repeat"/>
    <property type="match status" value="1"/>
</dbReference>
<evidence type="ECO:0000256" key="1">
    <source>
        <dbReference type="SAM" id="MobiDB-lite"/>
    </source>
</evidence>